<accession>M8ART0</accession>
<evidence type="ECO:0000313" key="1">
    <source>
        <dbReference type="EMBL" id="EMS63709.1"/>
    </source>
</evidence>
<organism evidence="1">
    <name type="scientific">Triticum urartu</name>
    <name type="common">Red wild einkorn</name>
    <name type="synonym">Crithodium urartu</name>
    <dbReference type="NCBI Taxonomy" id="4572"/>
    <lineage>
        <taxon>Eukaryota</taxon>
        <taxon>Viridiplantae</taxon>
        <taxon>Streptophyta</taxon>
        <taxon>Embryophyta</taxon>
        <taxon>Tracheophyta</taxon>
        <taxon>Spermatophyta</taxon>
        <taxon>Magnoliopsida</taxon>
        <taxon>Liliopsida</taxon>
        <taxon>Poales</taxon>
        <taxon>Poaceae</taxon>
        <taxon>BOP clade</taxon>
        <taxon>Pooideae</taxon>
        <taxon>Triticodae</taxon>
        <taxon>Triticeae</taxon>
        <taxon>Triticinae</taxon>
        <taxon>Triticum</taxon>
    </lineage>
</organism>
<dbReference type="EMBL" id="KD065481">
    <property type="protein sequence ID" value="EMS63709.1"/>
    <property type="molecule type" value="Genomic_DNA"/>
</dbReference>
<name>M8ART0_TRIUA</name>
<dbReference type="AlphaFoldDB" id="M8ART0"/>
<sequence length="74" mass="7870">MAPSRYAAAEDDEGEDQDPRSQSVVATMSTTASVSGRRMSTPSRIVTTRSFQCLFPSGALDGEGAEASARTQQR</sequence>
<gene>
    <name evidence="1" type="ORF">TRIUR3_27110</name>
</gene>
<proteinExistence type="predicted"/>
<protein>
    <submittedName>
        <fullName evidence="1">Uncharacterized protein</fullName>
    </submittedName>
</protein>
<reference evidence="1" key="1">
    <citation type="journal article" date="2013" name="Nature">
        <title>Draft genome of the wheat A-genome progenitor Triticum urartu.</title>
        <authorList>
            <person name="Ling H.Q."/>
            <person name="Zhao S."/>
            <person name="Liu D."/>
            <person name="Wang J."/>
            <person name="Sun H."/>
            <person name="Zhang C."/>
            <person name="Fan H."/>
            <person name="Li D."/>
            <person name="Dong L."/>
            <person name="Tao Y."/>
            <person name="Gao C."/>
            <person name="Wu H."/>
            <person name="Li Y."/>
            <person name="Cui Y."/>
            <person name="Guo X."/>
            <person name="Zheng S."/>
            <person name="Wang B."/>
            <person name="Yu K."/>
            <person name="Liang Q."/>
            <person name="Yang W."/>
            <person name="Lou X."/>
            <person name="Chen J."/>
            <person name="Feng M."/>
            <person name="Jian J."/>
            <person name="Zhang X."/>
            <person name="Luo G."/>
            <person name="Jiang Y."/>
            <person name="Liu J."/>
            <person name="Wang Z."/>
            <person name="Sha Y."/>
            <person name="Zhang B."/>
            <person name="Wu H."/>
            <person name="Tang D."/>
            <person name="Shen Q."/>
            <person name="Xue P."/>
            <person name="Zou S."/>
            <person name="Wang X."/>
            <person name="Liu X."/>
            <person name="Wang F."/>
            <person name="Yang Y."/>
            <person name="An X."/>
            <person name="Dong Z."/>
            <person name="Zhang K."/>
            <person name="Zhang X."/>
            <person name="Luo M.C."/>
            <person name="Dvorak J."/>
            <person name="Tong Y."/>
            <person name="Wang J."/>
            <person name="Yang H."/>
            <person name="Li Z."/>
            <person name="Wang D."/>
            <person name="Zhang A."/>
            <person name="Wang J."/>
        </authorList>
    </citation>
    <scope>NUCLEOTIDE SEQUENCE</scope>
</reference>